<accession>A0A9D4C3A2</accession>
<protein>
    <submittedName>
        <fullName evidence="1">Uncharacterized protein</fullName>
    </submittedName>
</protein>
<sequence length="50" mass="5999">MALSDEAIINYLLSETMRVERKEFEGQKRSNENDIIMHRQKLAQQHVRLK</sequence>
<organism evidence="1 2">
    <name type="scientific">Dreissena polymorpha</name>
    <name type="common">Zebra mussel</name>
    <name type="synonym">Mytilus polymorpha</name>
    <dbReference type="NCBI Taxonomy" id="45954"/>
    <lineage>
        <taxon>Eukaryota</taxon>
        <taxon>Metazoa</taxon>
        <taxon>Spiralia</taxon>
        <taxon>Lophotrochozoa</taxon>
        <taxon>Mollusca</taxon>
        <taxon>Bivalvia</taxon>
        <taxon>Autobranchia</taxon>
        <taxon>Heteroconchia</taxon>
        <taxon>Euheterodonta</taxon>
        <taxon>Imparidentia</taxon>
        <taxon>Neoheterodontei</taxon>
        <taxon>Myida</taxon>
        <taxon>Dreissenoidea</taxon>
        <taxon>Dreissenidae</taxon>
        <taxon>Dreissena</taxon>
    </lineage>
</organism>
<gene>
    <name evidence="1" type="ORF">DPMN_059085</name>
</gene>
<dbReference type="Proteomes" id="UP000828390">
    <property type="component" value="Unassembled WGS sequence"/>
</dbReference>
<evidence type="ECO:0000313" key="2">
    <source>
        <dbReference type="Proteomes" id="UP000828390"/>
    </source>
</evidence>
<keyword evidence="2" id="KW-1185">Reference proteome</keyword>
<dbReference type="EMBL" id="JAIWYP010000013">
    <property type="protein sequence ID" value="KAH3716364.1"/>
    <property type="molecule type" value="Genomic_DNA"/>
</dbReference>
<comment type="caution">
    <text evidence="1">The sequence shown here is derived from an EMBL/GenBank/DDBJ whole genome shotgun (WGS) entry which is preliminary data.</text>
</comment>
<proteinExistence type="predicted"/>
<reference evidence="1" key="1">
    <citation type="journal article" date="2019" name="bioRxiv">
        <title>The Genome of the Zebra Mussel, Dreissena polymorpha: A Resource for Invasive Species Research.</title>
        <authorList>
            <person name="McCartney M.A."/>
            <person name="Auch B."/>
            <person name="Kono T."/>
            <person name="Mallez S."/>
            <person name="Zhang Y."/>
            <person name="Obille A."/>
            <person name="Becker A."/>
            <person name="Abrahante J.E."/>
            <person name="Garbe J."/>
            <person name="Badalamenti J.P."/>
            <person name="Herman A."/>
            <person name="Mangelson H."/>
            <person name="Liachko I."/>
            <person name="Sullivan S."/>
            <person name="Sone E.D."/>
            <person name="Koren S."/>
            <person name="Silverstein K.A.T."/>
            <person name="Beckman K.B."/>
            <person name="Gohl D.M."/>
        </authorList>
    </citation>
    <scope>NUCLEOTIDE SEQUENCE</scope>
    <source>
        <strain evidence="1">Duluth1</strain>
        <tissue evidence="1">Whole animal</tissue>
    </source>
</reference>
<reference evidence="1" key="2">
    <citation type="submission" date="2020-11" db="EMBL/GenBank/DDBJ databases">
        <authorList>
            <person name="McCartney M.A."/>
            <person name="Auch B."/>
            <person name="Kono T."/>
            <person name="Mallez S."/>
            <person name="Becker A."/>
            <person name="Gohl D.M."/>
            <person name="Silverstein K.A.T."/>
            <person name="Koren S."/>
            <person name="Bechman K.B."/>
            <person name="Herman A."/>
            <person name="Abrahante J.E."/>
            <person name="Garbe J."/>
        </authorList>
    </citation>
    <scope>NUCLEOTIDE SEQUENCE</scope>
    <source>
        <strain evidence="1">Duluth1</strain>
        <tissue evidence="1">Whole animal</tissue>
    </source>
</reference>
<evidence type="ECO:0000313" key="1">
    <source>
        <dbReference type="EMBL" id="KAH3716364.1"/>
    </source>
</evidence>
<name>A0A9D4C3A2_DREPO</name>
<dbReference type="AlphaFoldDB" id="A0A9D4C3A2"/>